<protein>
    <submittedName>
        <fullName evidence="2">Uncharacterized protein</fullName>
    </submittedName>
</protein>
<dbReference type="Proteomes" id="UP000033203">
    <property type="component" value="Unassembled WGS sequence"/>
</dbReference>
<organism evidence="2 3">
    <name type="scientific">Sphingomonas melonis</name>
    <dbReference type="NCBI Taxonomy" id="152682"/>
    <lineage>
        <taxon>Bacteria</taxon>
        <taxon>Pseudomonadati</taxon>
        <taxon>Pseudomonadota</taxon>
        <taxon>Alphaproteobacteria</taxon>
        <taxon>Sphingomonadales</taxon>
        <taxon>Sphingomonadaceae</taxon>
        <taxon>Sphingomonas</taxon>
    </lineage>
</organism>
<comment type="caution">
    <text evidence="2">The sequence shown here is derived from an EMBL/GenBank/DDBJ whole genome shotgun (WGS) entry which is preliminary data.</text>
</comment>
<name>A0A0D1JXL4_9SPHN</name>
<evidence type="ECO:0000313" key="2">
    <source>
        <dbReference type="EMBL" id="KIU25963.1"/>
    </source>
</evidence>
<proteinExistence type="predicted"/>
<keyword evidence="1" id="KW-1133">Transmembrane helix</keyword>
<gene>
    <name evidence="2" type="ORF">SR41_17445</name>
</gene>
<accession>A0A0D1JXL4</accession>
<dbReference type="PATRIC" id="fig|1549858.7.peg.1529"/>
<feature type="transmembrane region" description="Helical" evidence="1">
    <location>
        <begin position="15"/>
        <end position="33"/>
    </location>
</feature>
<sequence>MLVTDAFAFRSPANLAWMIGLPVAVGMIANVGWGRRCFMAMALLGVALIVGTLIGVNFTSYG</sequence>
<reference evidence="2 3" key="1">
    <citation type="submission" date="2015-01" db="EMBL/GenBank/DDBJ databases">
        <title>Genome of Sphingomonas taxi strain 30a.</title>
        <authorList>
            <person name="Eevers N."/>
            <person name="Van Hamme J."/>
            <person name="Bottos E."/>
            <person name="Weyens N."/>
            <person name="Vangronsveld J."/>
        </authorList>
    </citation>
    <scope>NUCLEOTIDE SEQUENCE [LARGE SCALE GENOMIC DNA]</scope>
    <source>
        <strain evidence="2 3">30a</strain>
    </source>
</reference>
<dbReference type="EMBL" id="JXTP01000092">
    <property type="protein sequence ID" value="KIU25963.1"/>
    <property type="molecule type" value="Genomic_DNA"/>
</dbReference>
<evidence type="ECO:0000313" key="3">
    <source>
        <dbReference type="Proteomes" id="UP000033203"/>
    </source>
</evidence>
<dbReference type="AlphaFoldDB" id="A0A0D1JXL4"/>
<evidence type="ECO:0000256" key="1">
    <source>
        <dbReference type="SAM" id="Phobius"/>
    </source>
</evidence>
<keyword evidence="1" id="KW-0472">Membrane</keyword>
<keyword evidence="1" id="KW-0812">Transmembrane</keyword>
<feature type="transmembrane region" description="Helical" evidence="1">
    <location>
        <begin position="40"/>
        <end position="61"/>
    </location>
</feature>